<feature type="compositionally biased region" description="Low complexity" evidence="1">
    <location>
        <begin position="43"/>
        <end position="56"/>
    </location>
</feature>
<organism evidence="2 3">
    <name type="scientific">Portunus trituberculatus</name>
    <name type="common">Swimming crab</name>
    <name type="synonym">Neptunus trituberculatus</name>
    <dbReference type="NCBI Taxonomy" id="210409"/>
    <lineage>
        <taxon>Eukaryota</taxon>
        <taxon>Metazoa</taxon>
        <taxon>Ecdysozoa</taxon>
        <taxon>Arthropoda</taxon>
        <taxon>Crustacea</taxon>
        <taxon>Multicrustacea</taxon>
        <taxon>Malacostraca</taxon>
        <taxon>Eumalacostraca</taxon>
        <taxon>Eucarida</taxon>
        <taxon>Decapoda</taxon>
        <taxon>Pleocyemata</taxon>
        <taxon>Brachyura</taxon>
        <taxon>Eubrachyura</taxon>
        <taxon>Portunoidea</taxon>
        <taxon>Portunidae</taxon>
        <taxon>Portuninae</taxon>
        <taxon>Portunus</taxon>
    </lineage>
</organism>
<keyword evidence="3" id="KW-1185">Reference proteome</keyword>
<evidence type="ECO:0000313" key="3">
    <source>
        <dbReference type="Proteomes" id="UP000324222"/>
    </source>
</evidence>
<evidence type="ECO:0000256" key="1">
    <source>
        <dbReference type="SAM" id="MobiDB-lite"/>
    </source>
</evidence>
<proteinExistence type="predicted"/>
<dbReference type="Proteomes" id="UP000324222">
    <property type="component" value="Unassembled WGS sequence"/>
</dbReference>
<accession>A0A5B7IUE5</accession>
<evidence type="ECO:0000313" key="2">
    <source>
        <dbReference type="EMBL" id="MPC85286.1"/>
    </source>
</evidence>
<dbReference type="AlphaFoldDB" id="A0A5B7IUE5"/>
<gene>
    <name evidence="2" type="ORF">E2C01_080053</name>
</gene>
<protein>
    <submittedName>
        <fullName evidence="2">Uncharacterized protein</fullName>
    </submittedName>
</protein>
<reference evidence="2 3" key="1">
    <citation type="submission" date="2019-05" db="EMBL/GenBank/DDBJ databases">
        <title>Another draft genome of Portunus trituberculatus and its Hox gene families provides insights of decapod evolution.</title>
        <authorList>
            <person name="Jeong J.-H."/>
            <person name="Song I."/>
            <person name="Kim S."/>
            <person name="Choi T."/>
            <person name="Kim D."/>
            <person name="Ryu S."/>
            <person name="Kim W."/>
        </authorList>
    </citation>
    <scope>NUCLEOTIDE SEQUENCE [LARGE SCALE GENOMIC DNA]</scope>
    <source>
        <tissue evidence="2">Muscle</tissue>
    </source>
</reference>
<feature type="region of interest" description="Disordered" evidence="1">
    <location>
        <begin position="1"/>
        <end position="62"/>
    </location>
</feature>
<sequence length="62" mass="6498">MTASPTIPRGTALGKRASQGHTTPPHIHTTDTSSLVVINDPHSCPVQPSPTQSSPVKFIQAL</sequence>
<name>A0A5B7IUE5_PORTR</name>
<feature type="compositionally biased region" description="Low complexity" evidence="1">
    <location>
        <begin position="21"/>
        <end position="32"/>
    </location>
</feature>
<dbReference type="EMBL" id="VSRR010067920">
    <property type="protein sequence ID" value="MPC85286.1"/>
    <property type="molecule type" value="Genomic_DNA"/>
</dbReference>
<comment type="caution">
    <text evidence="2">The sequence shown here is derived from an EMBL/GenBank/DDBJ whole genome shotgun (WGS) entry which is preliminary data.</text>
</comment>